<reference evidence="2" key="1">
    <citation type="journal article" date="2022" name="Mol. Ecol. Resour.">
        <title>The genomes of chicory, endive, great burdock and yacon provide insights into Asteraceae palaeo-polyploidization history and plant inulin production.</title>
        <authorList>
            <person name="Fan W."/>
            <person name="Wang S."/>
            <person name="Wang H."/>
            <person name="Wang A."/>
            <person name="Jiang F."/>
            <person name="Liu H."/>
            <person name="Zhao H."/>
            <person name="Xu D."/>
            <person name="Zhang Y."/>
        </authorList>
    </citation>
    <scope>NUCLEOTIDE SEQUENCE [LARGE SCALE GENOMIC DNA]</scope>
    <source>
        <strain evidence="2">cv. Yunnan</strain>
    </source>
</reference>
<proteinExistence type="predicted"/>
<gene>
    <name evidence="1" type="ORF">L1987_36548</name>
</gene>
<sequence length="110" mass="12755">MQSYLLFNLLSEPLYCNGKTKDLDTYELLEQLPDLLQLMFGALGCQGFENGIVSKMLPDVNLVVKNPHILPLIDDNERDHEEQQHPFFLSWEQATPKKLQGGYILYRMLQ</sequence>
<reference evidence="1 2" key="2">
    <citation type="journal article" date="2022" name="Mol. Ecol. Resour.">
        <title>The genomes of chicory, endive, great burdock and yacon provide insights into Asteraceae paleo-polyploidization history and plant inulin production.</title>
        <authorList>
            <person name="Fan W."/>
            <person name="Wang S."/>
            <person name="Wang H."/>
            <person name="Wang A."/>
            <person name="Jiang F."/>
            <person name="Liu H."/>
            <person name="Zhao H."/>
            <person name="Xu D."/>
            <person name="Zhang Y."/>
        </authorList>
    </citation>
    <scope>NUCLEOTIDE SEQUENCE [LARGE SCALE GENOMIC DNA]</scope>
    <source>
        <strain evidence="2">cv. Yunnan</strain>
        <tissue evidence="1">Leaves</tissue>
    </source>
</reference>
<keyword evidence="2" id="KW-1185">Reference proteome</keyword>
<comment type="caution">
    <text evidence="1">The sequence shown here is derived from an EMBL/GenBank/DDBJ whole genome shotgun (WGS) entry which is preliminary data.</text>
</comment>
<protein>
    <submittedName>
        <fullName evidence="1">Uncharacterized protein</fullName>
    </submittedName>
</protein>
<dbReference type="EMBL" id="CM042029">
    <property type="protein sequence ID" value="KAI3793925.1"/>
    <property type="molecule type" value="Genomic_DNA"/>
</dbReference>
<dbReference type="Proteomes" id="UP001056120">
    <property type="component" value="Linkage Group LG12"/>
</dbReference>
<name>A0ACB9HFK8_9ASTR</name>
<accession>A0ACB9HFK8</accession>
<evidence type="ECO:0000313" key="1">
    <source>
        <dbReference type="EMBL" id="KAI3793925.1"/>
    </source>
</evidence>
<organism evidence="1 2">
    <name type="scientific">Smallanthus sonchifolius</name>
    <dbReference type="NCBI Taxonomy" id="185202"/>
    <lineage>
        <taxon>Eukaryota</taxon>
        <taxon>Viridiplantae</taxon>
        <taxon>Streptophyta</taxon>
        <taxon>Embryophyta</taxon>
        <taxon>Tracheophyta</taxon>
        <taxon>Spermatophyta</taxon>
        <taxon>Magnoliopsida</taxon>
        <taxon>eudicotyledons</taxon>
        <taxon>Gunneridae</taxon>
        <taxon>Pentapetalae</taxon>
        <taxon>asterids</taxon>
        <taxon>campanulids</taxon>
        <taxon>Asterales</taxon>
        <taxon>Asteraceae</taxon>
        <taxon>Asteroideae</taxon>
        <taxon>Heliantheae alliance</taxon>
        <taxon>Millerieae</taxon>
        <taxon>Smallanthus</taxon>
    </lineage>
</organism>
<evidence type="ECO:0000313" key="2">
    <source>
        <dbReference type="Proteomes" id="UP001056120"/>
    </source>
</evidence>